<dbReference type="GO" id="GO:0032259">
    <property type="term" value="P:methylation"/>
    <property type="evidence" value="ECO:0007669"/>
    <property type="project" value="UniProtKB-KW"/>
</dbReference>
<keyword evidence="1" id="KW-0808">Transferase</keyword>
<dbReference type="PANTHER" id="PTHR39963:SF1">
    <property type="entry name" value="MNMC-LIKE METHYLTRANSFERASE DOMAIN-CONTAINING PROTEIN"/>
    <property type="match status" value="1"/>
</dbReference>
<dbReference type="EMBL" id="DSDK01000566">
    <property type="protein sequence ID" value="HDR52007.1"/>
    <property type="molecule type" value="Genomic_DNA"/>
</dbReference>
<name>A0A831LSG8_9BACT</name>
<reference evidence="1" key="1">
    <citation type="journal article" date="2020" name="mSystems">
        <title>Genome- and Community-Level Interaction Insights into Carbon Utilization and Element Cycling Functions of Hydrothermarchaeota in Hydrothermal Sediment.</title>
        <authorList>
            <person name="Zhou Z."/>
            <person name="Liu Y."/>
            <person name="Xu W."/>
            <person name="Pan J."/>
            <person name="Luo Z.H."/>
            <person name="Li M."/>
        </authorList>
    </citation>
    <scope>NUCLEOTIDE SEQUENCE [LARGE SCALE GENOMIC DNA]</scope>
    <source>
        <strain evidence="1">SpSt-1217</strain>
    </source>
</reference>
<comment type="caution">
    <text evidence="1">The sequence shown here is derived from an EMBL/GenBank/DDBJ whole genome shotgun (WGS) entry which is preliminary data.</text>
</comment>
<sequence length="74" mass="8313">MKLELRKTNDGSSTLYIPEMDEQYHSLNGAITESKHVFIESGFYFHPSPKPAIFEVGFGTGLNCLLTAYLAEKE</sequence>
<dbReference type="Gene3D" id="3.40.50.150">
    <property type="entry name" value="Vaccinia Virus protein VP39"/>
    <property type="match status" value="1"/>
</dbReference>
<accession>A0A831LSG8</accession>
<dbReference type="InterPro" id="IPR029063">
    <property type="entry name" value="SAM-dependent_MTases_sf"/>
</dbReference>
<proteinExistence type="predicted"/>
<gene>
    <name evidence="1" type="ORF">ENN90_10390</name>
</gene>
<keyword evidence="1" id="KW-0489">Methyltransferase</keyword>
<feature type="non-terminal residue" evidence="1">
    <location>
        <position position="74"/>
    </location>
</feature>
<evidence type="ECO:0000313" key="1">
    <source>
        <dbReference type="EMBL" id="HDR52007.1"/>
    </source>
</evidence>
<protein>
    <submittedName>
        <fullName evidence="1">SAM-dependent methyltransferase</fullName>
    </submittedName>
</protein>
<dbReference type="AlphaFoldDB" id="A0A831LSG8"/>
<dbReference type="Proteomes" id="UP000886047">
    <property type="component" value="Unassembled WGS sequence"/>
</dbReference>
<organism evidence="1">
    <name type="scientific">Mariniphaga anaerophila</name>
    <dbReference type="NCBI Taxonomy" id="1484053"/>
    <lineage>
        <taxon>Bacteria</taxon>
        <taxon>Pseudomonadati</taxon>
        <taxon>Bacteroidota</taxon>
        <taxon>Bacteroidia</taxon>
        <taxon>Marinilabiliales</taxon>
        <taxon>Prolixibacteraceae</taxon>
        <taxon>Mariniphaga</taxon>
    </lineage>
</organism>
<dbReference type="GO" id="GO:0008168">
    <property type="term" value="F:methyltransferase activity"/>
    <property type="evidence" value="ECO:0007669"/>
    <property type="project" value="UniProtKB-KW"/>
</dbReference>
<dbReference type="PANTHER" id="PTHR39963">
    <property type="entry name" value="SLL0983 PROTEIN"/>
    <property type="match status" value="1"/>
</dbReference>